<organism evidence="1 2">
    <name type="scientific">Xenorhabdus hominickii</name>
    <dbReference type="NCBI Taxonomy" id="351679"/>
    <lineage>
        <taxon>Bacteria</taxon>
        <taxon>Pseudomonadati</taxon>
        <taxon>Pseudomonadota</taxon>
        <taxon>Gammaproteobacteria</taxon>
        <taxon>Enterobacterales</taxon>
        <taxon>Morganellaceae</taxon>
        <taxon>Xenorhabdus</taxon>
    </lineage>
</organism>
<reference evidence="1 2" key="1">
    <citation type="journal article" date="2017" name="Nat. Microbiol.">
        <title>Natural product diversity associated with the nematode symbionts Photorhabdus and Xenorhabdus.</title>
        <authorList>
            <person name="Tobias N.J."/>
            <person name="Wolff H."/>
            <person name="Djahanschiri B."/>
            <person name="Grundmann F."/>
            <person name="Kronenwerth M."/>
            <person name="Shi Y.M."/>
            <person name="Simonyi S."/>
            <person name="Grun P."/>
            <person name="Shapiro-Ilan D."/>
            <person name="Pidot S.J."/>
            <person name="Stinear T.P."/>
            <person name="Ebersberger I."/>
            <person name="Bode H.B."/>
        </authorList>
    </citation>
    <scope>NUCLEOTIDE SEQUENCE [LARGE SCALE GENOMIC DNA]</scope>
    <source>
        <strain evidence="1 2">DSM 17903</strain>
    </source>
</reference>
<name>A0A2G0Q6W1_XENHO</name>
<accession>A0A2G0Q6W1</accession>
<dbReference type="STRING" id="351679.A9255_01040"/>
<dbReference type="InterPro" id="IPR010938">
    <property type="entry name" value="DUF1131"/>
</dbReference>
<dbReference type="InterPro" id="IPR038714">
    <property type="entry name" value="YfeY-like_sf"/>
</dbReference>
<sequence length="245" mass="27227">MFGEFFVDESFLYLQMNFSCECGSDRFKLQPIEAKVKTAMDKFFIFNLFSKQRVAAASSLVGCSLLLTACAGNTEFSWSSLSPFQWLGSSLSMSAQGIGGINQQTDMTQAAIEQGLAGKYRLRNGMEMQNGKLISVIQGMKDDQVKLEFHGLVNGKVNRIDVLDEDIKTVWGAKIGTSFSELYGKAFGACHRSHDFTIQPSVSCIAPQSQHVSYVFTGIWDGPEGLMPSDDILKNWKISRIIWKL</sequence>
<evidence type="ECO:0000313" key="1">
    <source>
        <dbReference type="EMBL" id="PHM54931.1"/>
    </source>
</evidence>
<proteinExistence type="predicted"/>
<comment type="caution">
    <text evidence="1">The sequence shown here is derived from an EMBL/GenBank/DDBJ whole genome shotgun (WGS) entry which is preliminary data.</text>
</comment>
<dbReference type="Pfam" id="PF06572">
    <property type="entry name" value="DUF1131"/>
    <property type="match status" value="1"/>
</dbReference>
<gene>
    <name evidence="1" type="ORF">Xhom_02899</name>
</gene>
<dbReference type="Gene3D" id="2.60.460.10">
    <property type="entry name" value="protein yfey like domain"/>
    <property type="match status" value="1"/>
</dbReference>
<evidence type="ECO:0000313" key="2">
    <source>
        <dbReference type="Proteomes" id="UP000225433"/>
    </source>
</evidence>
<dbReference type="NCBIfam" id="NF007990">
    <property type="entry name" value="PRK10718.1"/>
    <property type="match status" value="1"/>
</dbReference>
<dbReference type="EMBL" id="NJAI01000004">
    <property type="protein sequence ID" value="PHM54931.1"/>
    <property type="molecule type" value="Genomic_DNA"/>
</dbReference>
<protein>
    <submittedName>
        <fullName evidence="1">RpoE-regulated lipoprotein</fullName>
    </submittedName>
</protein>
<dbReference type="AlphaFoldDB" id="A0A2G0Q6W1"/>
<keyword evidence="1" id="KW-0449">Lipoprotein</keyword>
<dbReference type="Proteomes" id="UP000225433">
    <property type="component" value="Unassembled WGS sequence"/>
</dbReference>